<evidence type="ECO:0008006" key="4">
    <source>
        <dbReference type="Google" id="ProtNLM"/>
    </source>
</evidence>
<organism evidence="2 3">
    <name type="scientific">Claviceps pusilla</name>
    <dbReference type="NCBI Taxonomy" id="123648"/>
    <lineage>
        <taxon>Eukaryota</taxon>
        <taxon>Fungi</taxon>
        <taxon>Dikarya</taxon>
        <taxon>Ascomycota</taxon>
        <taxon>Pezizomycotina</taxon>
        <taxon>Sordariomycetes</taxon>
        <taxon>Hypocreomycetidae</taxon>
        <taxon>Hypocreales</taxon>
        <taxon>Clavicipitaceae</taxon>
        <taxon>Claviceps</taxon>
    </lineage>
</organism>
<dbReference type="InterPro" id="IPR029063">
    <property type="entry name" value="SAM-dependent_MTases_sf"/>
</dbReference>
<evidence type="ECO:0000313" key="3">
    <source>
        <dbReference type="Proteomes" id="UP000748025"/>
    </source>
</evidence>
<dbReference type="Pfam" id="PF13489">
    <property type="entry name" value="Methyltransf_23"/>
    <property type="match status" value="1"/>
</dbReference>
<name>A0A9P7NHY9_9HYPO</name>
<dbReference type="SUPFAM" id="SSF53335">
    <property type="entry name" value="S-adenosyl-L-methionine-dependent methyltransferases"/>
    <property type="match status" value="1"/>
</dbReference>
<keyword evidence="3" id="KW-1185">Reference proteome</keyword>
<evidence type="ECO:0000313" key="2">
    <source>
        <dbReference type="EMBL" id="KAG6016761.1"/>
    </source>
</evidence>
<dbReference type="PANTHER" id="PTHR43591:SF108">
    <property type="entry name" value="S-ADENOSYL-L-METHIONINE-DEPENDENT METHYLTRANSFERASE"/>
    <property type="match status" value="1"/>
</dbReference>
<sequence>MSDTTAVNQAYFNNLAPKYDDKFRNTIHRLEVEVRSRAHLLGARPGSRLLDYACGTGLVSRALGPQIGQCVGIDISEAMVEQYNARTKRDGLASVQCVAYVGNLVSTDESCQTAFSSPEFFNFDHAGVGLGFHHMDDCALAAKRLAQRLRPGGVFFVVDFAAQETASEQDLLPSSSGVRHQGFMEQEMQHMFEGAGAGFNFAFHVLDEDVTFEHAHGEGKHMYRRVFIARGEKKRNNRDRLLIATGGSGDFERFYRYDDP</sequence>
<protein>
    <recommendedName>
        <fullName evidence="4">Methyltransferase domain-containing protein</fullName>
    </recommendedName>
</protein>
<dbReference type="Proteomes" id="UP000748025">
    <property type="component" value="Unassembled WGS sequence"/>
</dbReference>
<dbReference type="OrthoDB" id="3647at2759"/>
<gene>
    <name evidence="2" type="ORF">E4U43_003127</name>
</gene>
<dbReference type="Gene3D" id="3.40.50.150">
    <property type="entry name" value="Vaccinia Virus protein VP39"/>
    <property type="match status" value="1"/>
</dbReference>
<dbReference type="PANTHER" id="PTHR43591">
    <property type="entry name" value="METHYLTRANSFERASE"/>
    <property type="match status" value="1"/>
</dbReference>
<dbReference type="AlphaFoldDB" id="A0A9P7NHY9"/>
<evidence type="ECO:0000256" key="1">
    <source>
        <dbReference type="ARBA" id="ARBA00038158"/>
    </source>
</evidence>
<comment type="caution">
    <text evidence="2">The sequence shown here is derived from an EMBL/GenBank/DDBJ whole genome shotgun (WGS) entry which is preliminary data.</text>
</comment>
<dbReference type="CDD" id="cd02440">
    <property type="entry name" value="AdoMet_MTases"/>
    <property type="match status" value="1"/>
</dbReference>
<proteinExistence type="inferred from homology"/>
<comment type="similarity">
    <text evidence="1">Belongs to the methyltransferase superfamily. LaeA methyltransferase family.</text>
</comment>
<dbReference type="EMBL" id="SRPW01000219">
    <property type="protein sequence ID" value="KAG6016761.1"/>
    <property type="molecule type" value="Genomic_DNA"/>
</dbReference>
<accession>A0A9P7NHY9</accession>
<reference evidence="2" key="1">
    <citation type="journal article" date="2020" name="bioRxiv">
        <title>Whole genome comparisons of ergot fungi reveals the divergence and evolution of species within the genus Claviceps are the result of varying mechanisms driving genome evolution and host range expansion.</title>
        <authorList>
            <person name="Wyka S.A."/>
            <person name="Mondo S.J."/>
            <person name="Liu M."/>
            <person name="Dettman J."/>
            <person name="Nalam V."/>
            <person name="Broders K.D."/>
        </authorList>
    </citation>
    <scope>NUCLEOTIDE SEQUENCE</scope>
    <source>
        <strain evidence="2">CCC 602</strain>
    </source>
</reference>